<accession>A0A914DTP5</accession>
<dbReference type="NCBIfam" id="TIGR00234">
    <property type="entry name" value="tyrS"/>
    <property type="match status" value="1"/>
</dbReference>
<keyword evidence="13" id="KW-1185">Reference proteome</keyword>
<dbReference type="Pfam" id="PF00579">
    <property type="entry name" value="tRNA-synt_1b"/>
    <property type="match status" value="2"/>
</dbReference>
<dbReference type="PANTHER" id="PTHR46264:SF4">
    <property type="entry name" value="TYROSINE--TRNA LIGASE, CYTOPLASMIC"/>
    <property type="match status" value="1"/>
</dbReference>
<reference evidence="14" key="1">
    <citation type="submission" date="2022-11" db="UniProtKB">
        <authorList>
            <consortium name="WormBaseParasite"/>
        </authorList>
    </citation>
    <scope>IDENTIFICATION</scope>
</reference>
<proteinExistence type="inferred from homology"/>
<dbReference type="GO" id="GO:0005524">
    <property type="term" value="F:ATP binding"/>
    <property type="evidence" value="ECO:0007669"/>
    <property type="project" value="UniProtKB-KW"/>
</dbReference>
<keyword evidence="9 12" id="KW-0030">Aminoacyl-tRNA synthetase</keyword>
<evidence type="ECO:0000313" key="13">
    <source>
        <dbReference type="Proteomes" id="UP000887540"/>
    </source>
</evidence>
<evidence type="ECO:0000256" key="7">
    <source>
        <dbReference type="ARBA" id="ARBA00022840"/>
    </source>
</evidence>
<comment type="similarity">
    <text evidence="2 12">Belongs to the class-I aminoacyl-tRNA synthetase family.</text>
</comment>
<dbReference type="Gene3D" id="1.10.240.10">
    <property type="entry name" value="Tyrosyl-Transfer RNA Synthetase"/>
    <property type="match status" value="2"/>
</dbReference>
<dbReference type="InterPro" id="IPR050489">
    <property type="entry name" value="Tyr-tRNA_synthase"/>
</dbReference>
<dbReference type="InterPro" id="IPR002307">
    <property type="entry name" value="Tyr-tRNA-ligase"/>
</dbReference>
<evidence type="ECO:0000256" key="2">
    <source>
        <dbReference type="ARBA" id="ARBA00005594"/>
    </source>
</evidence>
<dbReference type="AlphaFoldDB" id="A0A914DTP5"/>
<dbReference type="PRINTS" id="PR01040">
    <property type="entry name" value="TRNASYNTHTYR"/>
</dbReference>
<dbReference type="Proteomes" id="UP000887540">
    <property type="component" value="Unplaced"/>
</dbReference>
<dbReference type="GO" id="GO:0004831">
    <property type="term" value="F:tyrosine-tRNA ligase activity"/>
    <property type="evidence" value="ECO:0007669"/>
    <property type="project" value="UniProtKB-EC"/>
</dbReference>
<dbReference type="FunFam" id="3.40.50.620:FF:000040">
    <property type="entry name" value="Tyrosine--tRNA ligase"/>
    <property type="match status" value="1"/>
</dbReference>
<dbReference type="GO" id="GO:0005737">
    <property type="term" value="C:cytoplasm"/>
    <property type="evidence" value="ECO:0007669"/>
    <property type="project" value="UniProtKB-SubCell"/>
</dbReference>
<comment type="subcellular location">
    <subcellularLocation>
        <location evidence="1">Cytoplasm</location>
    </subcellularLocation>
</comment>
<keyword evidence="8 12" id="KW-0648">Protein biosynthesis</keyword>
<evidence type="ECO:0000313" key="14">
    <source>
        <dbReference type="WBParaSite" id="ACRNAN_scaffold3640.g17007.t1"/>
    </source>
</evidence>
<evidence type="ECO:0000256" key="10">
    <source>
        <dbReference type="ARBA" id="ARBA00033323"/>
    </source>
</evidence>
<keyword evidence="7 12" id="KW-0067">ATP-binding</keyword>
<dbReference type="WBParaSite" id="ACRNAN_scaffold3640.g17007.t1">
    <property type="protein sequence ID" value="ACRNAN_scaffold3640.g17007.t1"/>
    <property type="gene ID" value="ACRNAN_scaffold3640.g17007"/>
</dbReference>
<evidence type="ECO:0000256" key="9">
    <source>
        <dbReference type="ARBA" id="ARBA00023146"/>
    </source>
</evidence>
<evidence type="ECO:0000256" key="1">
    <source>
        <dbReference type="ARBA" id="ARBA00004496"/>
    </source>
</evidence>
<dbReference type="NCBIfam" id="NF006330">
    <property type="entry name" value="PRK08560.1"/>
    <property type="match status" value="1"/>
</dbReference>
<dbReference type="InterPro" id="IPR014729">
    <property type="entry name" value="Rossmann-like_a/b/a_fold"/>
</dbReference>
<organism evidence="13 14">
    <name type="scientific">Acrobeloides nanus</name>
    <dbReference type="NCBI Taxonomy" id="290746"/>
    <lineage>
        <taxon>Eukaryota</taxon>
        <taxon>Metazoa</taxon>
        <taxon>Ecdysozoa</taxon>
        <taxon>Nematoda</taxon>
        <taxon>Chromadorea</taxon>
        <taxon>Rhabditida</taxon>
        <taxon>Tylenchina</taxon>
        <taxon>Cephalobomorpha</taxon>
        <taxon>Cephaloboidea</taxon>
        <taxon>Cephalobidae</taxon>
        <taxon>Acrobeloides</taxon>
    </lineage>
</organism>
<dbReference type="GO" id="GO:0006437">
    <property type="term" value="P:tyrosyl-tRNA aminoacylation"/>
    <property type="evidence" value="ECO:0007669"/>
    <property type="project" value="InterPro"/>
</dbReference>
<keyword evidence="4" id="KW-0963">Cytoplasm</keyword>
<evidence type="ECO:0000256" key="5">
    <source>
        <dbReference type="ARBA" id="ARBA00022598"/>
    </source>
</evidence>
<dbReference type="PANTHER" id="PTHR46264">
    <property type="entry name" value="TYROSINE-TRNA LIGASE"/>
    <property type="match status" value="1"/>
</dbReference>
<keyword evidence="5 12" id="KW-0436">Ligase</keyword>
<evidence type="ECO:0000256" key="8">
    <source>
        <dbReference type="ARBA" id="ARBA00022917"/>
    </source>
</evidence>
<protein>
    <recommendedName>
        <fullName evidence="3 12">Tyrosine--tRNA ligase</fullName>
        <ecNumber evidence="3 12">6.1.1.1</ecNumber>
    </recommendedName>
    <alternativeName>
        <fullName evidence="10 12">Tyrosyl-tRNA synthetase</fullName>
    </alternativeName>
</protein>
<comment type="catalytic activity">
    <reaction evidence="11 12">
        <text>tRNA(Tyr) + L-tyrosine + ATP = L-tyrosyl-tRNA(Tyr) + AMP + diphosphate + H(+)</text>
        <dbReference type="Rhea" id="RHEA:10220"/>
        <dbReference type="Rhea" id="RHEA-COMP:9706"/>
        <dbReference type="Rhea" id="RHEA-COMP:9707"/>
        <dbReference type="ChEBI" id="CHEBI:15378"/>
        <dbReference type="ChEBI" id="CHEBI:30616"/>
        <dbReference type="ChEBI" id="CHEBI:33019"/>
        <dbReference type="ChEBI" id="CHEBI:58315"/>
        <dbReference type="ChEBI" id="CHEBI:78442"/>
        <dbReference type="ChEBI" id="CHEBI:78536"/>
        <dbReference type="ChEBI" id="CHEBI:456215"/>
        <dbReference type="EC" id="6.1.1.1"/>
    </reaction>
</comment>
<evidence type="ECO:0000256" key="4">
    <source>
        <dbReference type="ARBA" id="ARBA00022490"/>
    </source>
</evidence>
<sequence length="703" mass="78778">MSEPIELNEDQQKKKLLILRNLQEALGVDKLTKQLSTGKNIHIYWGTATTGRPHVGYFVPMQKVADFLHAGLKVTILFADLHAFLDNLKSTWELLENRVIYYEHVIKALLSALNVPLEQLHFIRGTSYQLTEAYTKDLLRLCGLVSQRDALRAGAEVVKQVESPLLSGLLYPLLQALDEQYLKVDGQFGGLDQRKIFVLAEEQLPKLKLGKRFHLMNPMVPGLTGSKMSSSEEDSKIDLLDKPDIVNRKIEFASCSQENVAENGILAFFNFVVLPIVHPNPVVLDGKEYSNFEEIQADFLKEKLSEAALKSFLKDFLNGILAKVQQECESAHIQEVIEKGYPKTPKLKGQIDTGEVENGLNQVEISRSNGGTTTGFEDFEIINSPQFSEKVKTKQPLKILYRISTKGKVHLGHFTALLHLQRLQLAGHQCSILISDLGGFLDNEKCPWNAMEGRLEYYEQLLKQFMEVIGLKNVEIHRSNVHQFNEDYTLDMYKMVSKVTRDASALVSGNTLATHLSPIYYALDIHYANVDAVLIGEDYRPFAELSQKLCKSLGFSLQAALIAPNLNGMDGNKMSSTKPDFHLDPLDTANQIKKKIGGSFCEPGNLKGNIALELAKNVIFPMLKNEETILIERKEEHGGNLSIATFEELESLFKSENVHPSDLKPMVTAKINAIFEPIRKNLSQAQTKLLSSAFPSNKGGKKK</sequence>
<evidence type="ECO:0000256" key="3">
    <source>
        <dbReference type="ARBA" id="ARBA00013160"/>
    </source>
</evidence>
<evidence type="ECO:0000256" key="6">
    <source>
        <dbReference type="ARBA" id="ARBA00022741"/>
    </source>
</evidence>
<dbReference type="SUPFAM" id="SSF52374">
    <property type="entry name" value="Nucleotidylyl transferase"/>
    <property type="match status" value="2"/>
</dbReference>
<evidence type="ECO:0000256" key="11">
    <source>
        <dbReference type="ARBA" id="ARBA00048248"/>
    </source>
</evidence>
<name>A0A914DTP5_9BILA</name>
<dbReference type="EC" id="6.1.1.1" evidence="3 12"/>
<keyword evidence="6 12" id="KW-0547">Nucleotide-binding</keyword>
<dbReference type="FunFam" id="1.10.240.10:FF:000011">
    <property type="entry name" value="Tyrosine--tRNA ligase"/>
    <property type="match status" value="1"/>
</dbReference>
<evidence type="ECO:0000256" key="12">
    <source>
        <dbReference type="RuleBase" id="RU361234"/>
    </source>
</evidence>
<dbReference type="Gene3D" id="3.40.50.620">
    <property type="entry name" value="HUPs"/>
    <property type="match status" value="2"/>
</dbReference>
<dbReference type="InterPro" id="IPR002305">
    <property type="entry name" value="aa-tRNA-synth_Ic"/>
</dbReference>